<dbReference type="InterPro" id="IPR001179">
    <property type="entry name" value="PPIase_FKBP_dom"/>
</dbReference>
<evidence type="ECO:0000313" key="8">
    <source>
        <dbReference type="EMBL" id="KAK8860664.1"/>
    </source>
</evidence>
<keyword evidence="6" id="KW-0732">Signal</keyword>
<name>A0ABR2IC66_9EUKA</name>
<sequence length="136" mass="15785">MFFQFFIFFLLNFISSLKDVKANLKIGIKKEIKNCKKYVEDEDFIYAHIVARVEGNSHPIFDTYQNKKPMFFKVNNTEFIAGFNLGLRGACEGEIRRITIPPELAYEGESVEGLFEPHSTWIVDAEIIEILKQQTL</sequence>
<comment type="catalytic activity">
    <reaction evidence="1 5">
        <text>[protein]-peptidylproline (omega=180) = [protein]-peptidylproline (omega=0)</text>
        <dbReference type="Rhea" id="RHEA:16237"/>
        <dbReference type="Rhea" id="RHEA-COMP:10747"/>
        <dbReference type="Rhea" id="RHEA-COMP:10748"/>
        <dbReference type="ChEBI" id="CHEBI:83833"/>
        <dbReference type="ChEBI" id="CHEBI:83834"/>
        <dbReference type="EC" id="5.2.1.8"/>
    </reaction>
</comment>
<evidence type="ECO:0000256" key="1">
    <source>
        <dbReference type="ARBA" id="ARBA00000971"/>
    </source>
</evidence>
<proteinExistence type="predicted"/>
<accession>A0ABR2IC66</accession>
<dbReference type="InterPro" id="IPR046357">
    <property type="entry name" value="PPIase_dom_sf"/>
</dbReference>
<evidence type="ECO:0000256" key="4">
    <source>
        <dbReference type="ARBA" id="ARBA00023235"/>
    </source>
</evidence>
<dbReference type="PANTHER" id="PTHR45779">
    <property type="entry name" value="PEPTIDYLPROLYL ISOMERASE"/>
    <property type="match status" value="1"/>
</dbReference>
<evidence type="ECO:0000256" key="2">
    <source>
        <dbReference type="ARBA" id="ARBA00013194"/>
    </source>
</evidence>
<dbReference type="Gene3D" id="3.10.50.40">
    <property type="match status" value="1"/>
</dbReference>
<dbReference type="Proteomes" id="UP001470230">
    <property type="component" value="Unassembled WGS sequence"/>
</dbReference>
<reference evidence="8 10" key="1">
    <citation type="submission" date="2024-04" db="EMBL/GenBank/DDBJ databases">
        <title>Tritrichomonas musculus Genome.</title>
        <authorList>
            <person name="Alves-Ferreira E."/>
            <person name="Grigg M."/>
            <person name="Lorenzi H."/>
            <person name="Galac M."/>
        </authorList>
    </citation>
    <scope>NUCLEOTIDE SEQUENCE [LARGE SCALE GENOMIC DNA]</scope>
    <source>
        <strain evidence="8 10">EAF2021</strain>
    </source>
</reference>
<dbReference type="PANTHER" id="PTHR45779:SF7">
    <property type="entry name" value="PEPTIDYLPROLYL ISOMERASE"/>
    <property type="match status" value="1"/>
</dbReference>
<evidence type="ECO:0000259" key="7">
    <source>
        <dbReference type="PROSITE" id="PS50059"/>
    </source>
</evidence>
<gene>
    <name evidence="8" type="ORF">M9Y10_012329</name>
    <name evidence="9" type="ORF">M9Y10_041589</name>
</gene>
<evidence type="ECO:0000256" key="6">
    <source>
        <dbReference type="SAM" id="SignalP"/>
    </source>
</evidence>
<keyword evidence="10" id="KW-1185">Reference proteome</keyword>
<keyword evidence="4 5" id="KW-0413">Isomerase</keyword>
<dbReference type="Pfam" id="PF00254">
    <property type="entry name" value="FKBP_C"/>
    <property type="match status" value="1"/>
</dbReference>
<dbReference type="EC" id="5.2.1.8" evidence="2 5"/>
<organism evidence="8 10">
    <name type="scientific">Tritrichomonas musculus</name>
    <dbReference type="NCBI Taxonomy" id="1915356"/>
    <lineage>
        <taxon>Eukaryota</taxon>
        <taxon>Metamonada</taxon>
        <taxon>Parabasalia</taxon>
        <taxon>Tritrichomonadida</taxon>
        <taxon>Tritrichomonadidae</taxon>
        <taxon>Tritrichomonas</taxon>
    </lineage>
</organism>
<dbReference type="EMBL" id="JAPFFF010000007">
    <property type="protein sequence ID" value="KAK8886129.1"/>
    <property type="molecule type" value="Genomic_DNA"/>
</dbReference>
<keyword evidence="3 5" id="KW-0697">Rotamase</keyword>
<feature type="domain" description="PPIase FKBP-type" evidence="7">
    <location>
        <begin position="42"/>
        <end position="131"/>
    </location>
</feature>
<feature type="signal peptide" evidence="6">
    <location>
        <begin position="1"/>
        <end position="22"/>
    </location>
</feature>
<evidence type="ECO:0000256" key="5">
    <source>
        <dbReference type="PROSITE-ProRule" id="PRU00277"/>
    </source>
</evidence>
<dbReference type="EMBL" id="JAPFFF010000018">
    <property type="protein sequence ID" value="KAK8860664.1"/>
    <property type="molecule type" value="Genomic_DNA"/>
</dbReference>
<dbReference type="PROSITE" id="PS50059">
    <property type="entry name" value="FKBP_PPIASE"/>
    <property type="match status" value="1"/>
</dbReference>
<protein>
    <recommendedName>
        <fullName evidence="2 5">peptidylprolyl isomerase</fullName>
        <ecNumber evidence="2 5">5.2.1.8</ecNumber>
    </recommendedName>
</protein>
<evidence type="ECO:0000313" key="10">
    <source>
        <dbReference type="Proteomes" id="UP001470230"/>
    </source>
</evidence>
<feature type="chain" id="PRO_5045031636" description="peptidylprolyl isomerase" evidence="6">
    <location>
        <begin position="23"/>
        <end position="136"/>
    </location>
</feature>
<evidence type="ECO:0000313" key="9">
    <source>
        <dbReference type="EMBL" id="KAK8886129.1"/>
    </source>
</evidence>
<evidence type="ECO:0000256" key="3">
    <source>
        <dbReference type="ARBA" id="ARBA00023110"/>
    </source>
</evidence>
<dbReference type="InterPro" id="IPR044609">
    <property type="entry name" value="FKBP2/11"/>
</dbReference>
<dbReference type="SUPFAM" id="SSF54534">
    <property type="entry name" value="FKBP-like"/>
    <property type="match status" value="1"/>
</dbReference>
<comment type="caution">
    <text evidence="8">The sequence shown here is derived from an EMBL/GenBank/DDBJ whole genome shotgun (WGS) entry which is preliminary data.</text>
</comment>